<dbReference type="Gene3D" id="3.40.50.10660">
    <property type="entry name" value="PrpR receptor domain-like"/>
    <property type="match status" value="1"/>
</dbReference>
<dbReference type="AlphaFoldDB" id="A0A8B5VVD6"/>
<gene>
    <name evidence="6" type="ORF">AUF17_19760</name>
</gene>
<dbReference type="InterPro" id="IPR027417">
    <property type="entry name" value="P-loop_NTPase"/>
</dbReference>
<evidence type="ECO:0000259" key="5">
    <source>
        <dbReference type="PROSITE" id="PS50045"/>
    </source>
</evidence>
<dbReference type="GO" id="GO:0006355">
    <property type="term" value="P:regulation of DNA-templated transcription"/>
    <property type="evidence" value="ECO:0007669"/>
    <property type="project" value="InterPro"/>
</dbReference>
<dbReference type="Pfam" id="PF00158">
    <property type="entry name" value="Sigma54_activat"/>
    <property type="match status" value="1"/>
</dbReference>
<dbReference type="InterPro" id="IPR003593">
    <property type="entry name" value="AAA+_ATPase"/>
</dbReference>
<evidence type="ECO:0000313" key="7">
    <source>
        <dbReference type="Proteomes" id="UP000316316"/>
    </source>
</evidence>
<dbReference type="InterPro" id="IPR058031">
    <property type="entry name" value="AAA_lid_NorR"/>
</dbReference>
<keyword evidence="4" id="KW-0804">Transcription</keyword>
<organism evidence="6 7">
    <name type="scientific">Enterococcus avium</name>
    <name type="common">Streptococcus avium</name>
    <dbReference type="NCBI Taxonomy" id="33945"/>
    <lineage>
        <taxon>Bacteria</taxon>
        <taxon>Bacillati</taxon>
        <taxon>Bacillota</taxon>
        <taxon>Bacilli</taxon>
        <taxon>Lactobacillales</taxon>
        <taxon>Enterococcaceae</taxon>
        <taxon>Enterococcus</taxon>
    </lineage>
</organism>
<evidence type="ECO:0000256" key="1">
    <source>
        <dbReference type="ARBA" id="ARBA00022741"/>
    </source>
</evidence>
<dbReference type="InterPro" id="IPR025662">
    <property type="entry name" value="Sigma_54_int_dom_ATP-bd_1"/>
</dbReference>
<name>A0A8B5VVD6_ENTAV</name>
<dbReference type="GO" id="GO:0043565">
    <property type="term" value="F:sequence-specific DNA binding"/>
    <property type="evidence" value="ECO:0007669"/>
    <property type="project" value="InterPro"/>
</dbReference>
<dbReference type="InterPro" id="IPR025943">
    <property type="entry name" value="Sigma_54_int_dom_ATP-bd_2"/>
</dbReference>
<reference evidence="6 7" key="1">
    <citation type="submission" date="2017-10" db="EMBL/GenBank/DDBJ databases">
        <title>FDA dAtabase for Regulatory Grade micrObial Sequences (FDA-ARGOS): Supporting development and validation of Infectious Disease Dx tests.</title>
        <authorList>
            <person name="Campos J."/>
            <person name="Goldberg B."/>
            <person name="Tallon L.J."/>
            <person name="Sadzewicz L."/>
            <person name="Sengamalay N."/>
            <person name="Ott S."/>
            <person name="Godinez A."/>
            <person name="Nagaraj S."/>
            <person name="Vyas G."/>
            <person name="Aluvathingal J."/>
            <person name="Nadendla S."/>
            <person name="Geyer C."/>
            <person name="Nandy P."/>
            <person name="Hobson J."/>
            <person name="Sichtig H."/>
        </authorList>
    </citation>
    <scope>NUCLEOTIDE SEQUENCE [LARGE SCALE GENOMIC DNA]</scope>
    <source>
        <strain evidence="6 7">FDAARGOS_185</strain>
    </source>
</reference>
<keyword evidence="1" id="KW-0547">Nucleotide-binding</keyword>
<evidence type="ECO:0000313" key="6">
    <source>
        <dbReference type="EMBL" id="TRZ28937.1"/>
    </source>
</evidence>
<dbReference type="InterPro" id="IPR002197">
    <property type="entry name" value="HTH_Fis"/>
</dbReference>
<dbReference type="GO" id="GO:0005524">
    <property type="term" value="F:ATP binding"/>
    <property type="evidence" value="ECO:0007669"/>
    <property type="project" value="UniProtKB-KW"/>
</dbReference>
<dbReference type="SUPFAM" id="SSF46689">
    <property type="entry name" value="Homeodomain-like"/>
    <property type="match status" value="1"/>
</dbReference>
<dbReference type="PRINTS" id="PR01590">
    <property type="entry name" value="HTHFIS"/>
</dbReference>
<dbReference type="Pfam" id="PF06506">
    <property type="entry name" value="PrpR_N"/>
    <property type="match status" value="1"/>
</dbReference>
<feature type="domain" description="Sigma-54 factor interaction" evidence="5">
    <location>
        <begin position="319"/>
        <end position="544"/>
    </location>
</feature>
<dbReference type="GO" id="GO:0000156">
    <property type="term" value="F:phosphorelay response regulator activity"/>
    <property type="evidence" value="ECO:0007669"/>
    <property type="project" value="InterPro"/>
</dbReference>
<dbReference type="FunFam" id="3.40.50.300:FF:000006">
    <property type="entry name" value="DNA-binding transcriptional regulator NtrC"/>
    <property type="match status" value="1"/>
</dbReference>
<dbReference type="PANTHER" id="PTHR32071:SF57">
    <property type="entry name" value="C4-DICARBOXYLATE TRANSPORT TRANSCRIPTIONAL REGULATORY PROTEIN DCTD"/>
    <property type="match status" value="1"/>
</dbReference>
<comment type="caution">
    <text evidence="6">The sequence shown here is derived from an EMBL/GenBank/DDBJ whole genome shotgun (WGS) entry which is preliminary data.</text>
</comment>
<dbReference type="InterPro" id="IPR009057">
    <property type="entry name" value="Homeodomain-like_sf"/>
</dbReference>
<dbReference type="InterPro" id="IPR002078">
    <property type="entry name" value="Sigma_54_int"/>
</dbReference>
<keyword evidence="3" id="KW-0805">Transcription regulation</keyword>
<dbReference type="Gene3D" id="1.10.8.60">
    <property type="match status" value="1"/>
</dbReference>
<evidence type="ECO:0000256" key="4">
    <source>
        <dbReference type="ARBA" id="ARBA00023163"/>
    </source>
</evidence>
<dbReference type="Pfam" id="PF02954">
    <property type="entry name" value="HTH_8"/>
    <property type="match status" value="1"/>
</dbReference>
<protein>
    <submittedName>
        <fullName evidence="6">Transcriptional regulator</fullName>
    </submittedName>
</protein>
<dbReference type="CDD" id="cd00009">
    <property type="entry name" value="AAA"/>
    <property type="match status" value="1"/>
</dbReference>
<dbReference type="PROSITE" id="PS00676">
    <property type="entry name" value="SIGMA54_INTERACT_2"/>
    <property type="match status" value="1"/>
</dbReference>
<evidence type="ECO:0000256" key="3">
    <source>
        <dbReference type="ARBA" id="ARBA00023015"/>
    </source>
</evidence>
<dbReference type="Pfam" id="PF25601">
    <property type="entry name" value="AAA_lid_14"/>
    <property type="match status" value="1"/>
</dbReference>
<dbReference type="PANTHER" id="PTHR32071">
    <property type="entry name" value="TRANSCRIPTIONAL REGULATORY PROTEIN"/>
    <property type="match status" value="1"/>
</dbReference>
<dbReference type="Gene3D" id="3.40.50.300">
    <property type="entry name" value="P-loop containing nucleotide triphosphate hydrolases"/>
    <property type="match status" value="1"/>
</dbReference>
<dbReference type="PROSITE" id="PS00675">
    <property type="entry name" value="SIGMA54_INTERACT_1"/>
    <property type="match status" value="1"/>
</dbReference>
<dbReference type="SUPFAM" id="SSF159800">
    <property type="entry name" value="PrpR receptor domain-like"/>
    <property type="match status" value="1"/>
</dbReference>
<dbReference type="Gene3D" id="1.10.10.60">
    <property type="entry name" value="Homeodomain-like"/>
    <property type="match status" value="1"/>
</dbReference>
<dbReference type="EMBL" id="PDXQ01000002">
    <property type="protein sequence ID" value="TRZ28937.1"/>
    <property type="molecule type" value="Genomic_DNA"/>
</dbReference>
<proteinExistence type="predicted"/>
<keyword evidence="2" id="KW-0067">ATP-binding</keyword>
<dbReference type="SMART" id="SM00382">
    <property type="entry name" value="AAA"/>
    <property type="match status" value="1"/>
</dbReference>
<sequence>MMETVIFSGQKNFTREVTYLVENNPKYEGFIVTEAVGKKTEELGEYYYNQGAKLFIARGQNYDRLKNKYDIPVIEVRCCYEEILKAFQQANKQSKNIAIIGYGSIFRMIKTFQETSGESFLPLEIQPDGDLVELVKEGLDQGVDTFVGGLNTKNACEFLGADHVMLEISPPSLIDALEEACHLLAVQAERNRNYQFIQTILNVAGEAVFAFKRDRSISYINSRSKKFLKRIPLTTFTDLIMTDENYPVVFENGQQIENKLIEINSEQFVFSMIPLTSEDSIYGTVVHLKSATDIISSENSVRKQLYTKGHVAHKNFEDIIGNSPQMNQAVGWAKRIAKSDNSILILGETGTGKELFAQSIHTHSARKDGPFIAINCAALSSSVLESELFGYDKGAFTGANTEGKMGIFEMAHNGTVFLDEIGEINFEVQAKLLRVLQEKEIVRVGGEKVIPVDVRIISATNKDLQSLSFEGKFRNDLFYRLAVLELKLPALSDRKEDIPLIISNYLTQHYPELMIQTKSLDYFKQFDYFGNIRQLINLIERCVVMTDYSEITYNTVVDICRQEFQFNQNNPLTLKANIPETKTEKEMLEDTLRENFGNRKETARKLNISTATLWRKMKKYGLI</sequence>
<evidence type="ECO:0000256" key="2">
    <source>
        <dbReference type="ARBA" id="ARBA00022840"/>
    </source>
</evidence>
<dbReference type="Proteomes" id="UP000316316">
    <property type="component" value="Unassembled WGS sequence"/>
</dbReference>
<accession>A0A8B5VVD6</accession>
<dbReference type="PROSITE" id="PS50045">
    <property type="entry name" value="SIGMA54_INTERACT_4"/>
    <property type="match status" value="1"/>
</dbReference>
<dbReference type="SUPFAM" id="SSF52540">
    <property type="entry name" value="P-loop containing nucleoside triphosphate hydrolases"/>
    <property type="match status" value="1"/>
</dbReference>
<dbReference type="InterPro" id="IPR010524">
    <property type="entry name" value="Sig_transdc_resp-reg_PrpR_N"/>
</dbReference>